<dbReference type="EMBL" id="CP110422">
    <property type="protein sequence ID" value="WAQ81907.1"/>
    <property type="molecule type" value="Genomic_DNA"/>
</dbReference>
<dbReference type="Proteomes" id="UP001164743">
    <property type="component" value="Chromosome 2A"/>
</dbReference>
<keyword evidence="3" id="KW-1185">Reference proteome</keyword>
<dbReference type="PANTHER" id="PTHR43100">
    <property type="entry name" value="GLUTAMATE SYNTHASE [NADPH] SMALL CHAIN"/>
    <property type="match status" value="1"/>
</dbReference>
<evidence type="ECO:0000313" key="3">
    <source>
        <dbReference type="Proteomes" id="UP001164743"/>
    </source>
</evidence>
<proteinExistence type="predicted"/>
<dbReference type="RefSeq" id="XP_053017462.1">
    <property type="nucleotide sequence ID" value="XM_053166219.1"/>
</dbReference>
<dbReference type="GeneID" id="77807114"/>
<evidence type="ECO:0000256" key="1">
    <source>
        <dbReference type="SAM" id="Phobius"/>
    </source>
</evidence>
<sequence length="309" mass="34522">MKRRLESKGLNMGTLEKLFLHAGIFSFVGSVLLGPGIPLLVVLPVDHRQAPLLLAPLRSCIHIRLCLRKTRHNLAQPPYTLAWWKPQERASIIQDKIKEETHGYRWPLEQTSKKAVIIESGPAGLACADQLNRAGHTVTVYDRNNRHGELLMSLYGILNMKFDKEVIQRRLNLMAAEPTSFVGNTDVGVSTVVNKIRANNHALVVSTDYRSYLALYLELTQPKSDPPAACRHPGLLYISLDVLFSLQCAADLFRFEGFPKRFSINQLANLPAPKAGRLHAADDIEDNLDRSPNYCPAQASASCTRRPLL</sequence>
<dbReference type="InterPro" id="IPR036188">
    <property type="entry name" value="FAD/NAD-bd_sf"/>
</dbReference>
<reference evidence="2" key="1">
    <citation type="submission" date="2022-10" db="EMBL/GenBank/DDBJ databases">
        <title>Puccinia triticina Genome sequencing and assembly.</title>
        <authorList>
            <person name="Li C."/>
        </authorList>
    </citation>
    <scope>NUCLEOTIDE SEQUENCE</scope>
    <source>
        <strain evidence="2">Pt15</strain>
    </source>
</reference>
<keyword evidence="1" id="KW-1133">Transmembrane helix</keyword>
<evidence type="ECO:0000313" key="2">
    <source>
        <dbReference type="EMBL" id="WAQ81907.1"/>
    </source>
</evidence>
<dbReference type="Pfam" id="PF13450">
    <property type="entry name" value="NAD_binding_8"/>
    <property type="match status" value="1"/>
</dbReference>
<dbReference type="InterPro" id="IPR051394">
    <property type="entry name" value="Glutamate_Synthase"/>
</dbReference>
<keyword evidence="1" id="KW-0472">Membrane</keyword>
<gene>
    <name evidence="2" type="ORF">PtA15_2A220</name>
</gene>
<dbReference type="Gene3D" id="3.50.50.60">
    <property type="entry name" value="FAD/NAD(P)-binding domain"/>
    <property type="match status" value="1"/>
</dbReference>
<dbReference type="SUPFAM" id="SSF51971">
    <property type="entry name" value="Nucleotide-binding domain"/>
    <property type="match status" value="1"/>
</dbReference>
<dbReference type="PRINTS" id="PR00419">
    <property type="entry name" value="ADXRDTASE"/>
</dbReference>
<protein>
    <recommendedName>
        <fullName evidence="4">FAD/NAD(P)-binding domain-containing protein</fullName>
    </recommendedName>
</protein>
<evidence type="ECO:0008006" key="4">
    <source>
        <dbReference type="Google" id="ProtNLM"/>
    </source>
</evidence>
<name>A0ABY7CBS8_9BASI</name>
<keyword evidence="1" id="KW-0812">Transmembrane</keyword>
<organism evidence="2 3">
    <name type="scientific">Puccinia triticina</name>
    <dbReference type="NCBI Taxonomy" id="208348"/>
    <lineage>
        <taxon>Eukaryota</taxon>
        <taxon>Fungi</taxon>
        <taxon>Dikarya</taxon>
        <taxon>Basidiomycota</taxon>
        <taxon>Pucciniomycotina</taxon>
        <taxon>Pucciniomycetes</taxon>
        <taxon>Pucciniales</taxon>
        <taxon>Pucciniaceae</taxon>
        <taxon>Puccinia</taxon>
    </lineage>
</organism>
<dbReference type="PANTHER" id="PTHR43100:SF1">
    <property type="entry name" value="GLUTAMATE SYNTHASE [NADPH] SMALL CHAIN"/>
    <property type="match status" value="1"/>
</dbReference>
<feature type="transmembrane region" description="Helical" evidence="1">
    <location>
        <begin position="20"/>
        <end position="43"/>
    </location>
</feature>
<accession>A0ABY7CBS8</accession>